<dbReference type="EMBL" id="CXWC01000012">
    <property type="protein sequence ID" value="CTQ75966.1"/>
    <property type="molecule type" value="Genomic_DNA"/>
</dbReference>
<reference evidence="7" key="1">
    <citation type="submission" date="2015-07" db="EMBL/GenBank/DDBJ databases">
        <authorList>
            <person name="Rodrigo-Torres Lidia"/>
            <person name="Arahal R.David."/>
        </authorList>
    </citation>
    <scope>NUCLEOTIDE SEQUENCE [LARGE SCALE GENOMIC DNA]</scope>
    <source>
        <strain evidence="7">CECT 5096</strain>
    </source>
</reference>
<dbReference type="RefSeq" id="WP_055118302.1">
    <property type="nucleotide sequence ID" value="NZ_CANKXR010000003.1"/>
</dbReference>
<dbReference type="InterPro" id="IPR001279">
    <property type="entry name" value="Metallo-B-lactamas"/>
</dbReference>
<accession>A0A0M7AWE5</accession>
<dbReference type="SMART" id="SM00849">
    <property type="entry name" value="Lactamase_B"/>
    <property type="match status" value="1"/>
</dbReference>
<evidence type="ECO:0000313" key="7">
    <source>
        <dbReference type="Proteomes" id="UP000049983"/>
    </source>
</evidence>
<evidence type="ECO:0000313" key="6">
    <source>
        <dbReference type="EMBL" id="CTQ75966.1"/>
    </source>
</evidence>
<dbReference type="Gene3D" id="3.60.15.10">
    <property type="entry name" value="Ribonuclease Z/Hydroxyacylglutathione hydrolase-like"/>
    <property type="match status" value="1"/>
</dbReference>
<dbReference type="PANTHER" id="PTHR42978:SF6">
    <property type="entry name" value="QUORUM-QUENCHING LACTONASE YTNP-RELATED"/>
    <property type="match status" value="1"/>
</dbReference>
<keyword evidence="3 6" id="KW-0378">Hydrolase</keyword>
<evidence type="ECO:0000256" key="1">
    <source>
        <dbReference type="ARBA" id="ARBA00007749"/>
    </source>
</evidence>
<dbReference type="EC" id="3.1.1.81" evidence="6"/>
<evidence type="ECO:0000256" key="4">
    <source>
        <dbReference type="ARBA" id="ARBA00022833"/>
    </source>
</evidence>
<dbReference type="InterPro" id="IPR006311">
    <property type="entry name" value="TAT_signal"/>
</dbReference>
<keyword evidence="2" id="KW-0479">Metal-binding</keyword>
<dbReference type="CDD" id="cd07720">
    <property type="entry name" value="OPHC2-like_MBL-fold"/>
    <property type="match status" value="1"/>
</dbReference>
<dbReference type="GeneID" id="97671882"/>
<dbReference type="PROSITE" id="PS51318">
    <property type="entry name" value="TAT"/>
    <property type="match status" value="1"/>
</dbReference>
<evidence type="ECO:0000259" key="5">
    <source>
        <dbReference type="SMART" id="SM00849"/>
    </source>
</evidence>
<keyword evidence="7" id="KW-1185">Reference proteome</keyword>
<dbReference type="GO" id="GO:0102007">
    <property type="term" value="F:acyl-L-homoserine-lactone lactonohydrolase activity"/>
    <property type="evidence" value="ECO:0007669"/>
    <property type="project" value="UniProtKB-EC"/>
</dbReference>
<keyword evidence="4" id="KW-0862">Zinc</keyword>
<evidence type="ECO:0000256" key="2">
    <source>
        <dbReference type="ARBA" id="ARBA00022723"/>
    </source>
</evidence>
<gene>
    <name evidence="6" type="primary">Y2-aiiA_2</name>
    <name evidence="6" type="ORF">LA5096_04597</name>
</gene>
<dbReference type="AlphaFoldDB" id="A0A0M7AWE5"/>
<proteinExistence type="inferred from homology"/>
<organism evidence="6 7">
    <name type="scientific">Roseibium album</name>
    <dbReference type="NCBI Taxonomy" id="311410"/>
    <lineage>
        <taxon>Bacteria</taxon>
        <taxon>Pseudomonadati</taxon>
        <taxon>Pseudomonadota</taxon>
        <taxon>Alphaproteobacteria</taxon>
        <taxon>Hyphomicrobiales</taxon>
        <taxon>Stappiaceae</taxon>
        <taxon>Roseibium</taxon>
    </lineage>
</organism>
<dbReference type="InterPro" id="IPR051013">
    <property type="entry name" value="MBL_superfamily_lactonases"/>
</dbReference>
<dbReference type="GO" id="GO:0046872">
    <property type="term" value="F:metal ion binding"/>
    <property type="evidence" value="ECO:0007669"/>
    <property type="project" value="UniProtKB-KW"/>
</dbReference>
<protein>
    <submittedName>
        <fullName evidence="6">N-acyl homoserine lactonase</fullName>
        <ecNumber evidence="6">3.1.1.81</ecNumber>
    </submittedName>
</protein>
<evidence type="ECO:0000256" key="3">
    <source>
        <dbReference type="ARBA" id="ARBA00022801"/>
    </source>
</evidence>
<dbReference type="PANTHER" id="PTHR42978">
    <property type="entry name" value="QUORUM-QUENCHING LACTONASE YTNP-RELATED-RELATED"/>
    <property type="match status" value="1"/>
</dbReference>
<dbReference type="Pfam" id="PF00753">
    <property type="entry name" value="Lactamase_B"/>
    <property type="match status" value="1"/>
</dbReference>
<name>A0A0M7AWE5_9HYPH</name>
<dbReference type="OrthoDB" id="9773738at2"/>
<comment type="similarity">
    <text evidence="1">Belongs to the metallo-beta-lactamase superfamily.</text>
</comment>
<dbReference type="SUPFAM" id="SSF56281">
    <property type="entry name" value="Metallo-hydrolase/oxidoreductase"/>
    <property type="match status" value="1"/>
</dbReference>
<sequence>MTKSDISLSRRTMLGAAAGAGALAAAGGVTLVSGVANAAAPKAGEPMAGALRYKVGDMEVTALLDGYLDVTPEVVVGYDAAEGERLRDEAFIEGDALRIPVNAYLVNTGDRLVLVDAGTSDALGPTMGRLPSALKAAGVSPDQIDAILITHMHPDHLFGAIDGDGNRVFANAELILPEVDNAFWFDDAAMNGAPEQFKPFFLGARRAAEAYKGNQTLFSGDKELMPGVQAMALPGHTPGHTGYVFDSNGETLVVAGDIIHMTVYQFDKPGWGIGFDIDSGQAAETRKKFFDQAATDKLFFAGAHIPFPGMGRVSKAGDSYRFVPASWPYAY</sequence>
<dbReference type="Proteomes" id="UP000049983">
    <property type="component" value="Unassembled WGS sequence"/>
</dbReference>
<dbReference type="STRING" id="311410.LA5095_04106"/>
<feature type="domain" description="Metallo-beta-lactamase" evidence="5">
    <location>
        <begin position="100"/>
        <end position="304"/>
    </location>
</feature>
<dbReference type="InterPro" id="IPR036866">
    <property type="entry name" value="RibonucZ/Hydroxyglut_hydro"/>
</dbReference>